<dbReference type="InterPro" id="IPR050656">
    <property type="entry name" value="PINX1"/>
</dbReference>
<sequence>MNAHALLTSQGWRGTGNSLHPTSNAIGLTKPILVAHKTDTLGIGNKHRTSDLWWMNAFDKTLKGLDTSKEGLVVQTITNGGLDAAKKSNGRWVLESSDLYANFVKGESLAGSIEAAQIKSSRDGKKRKRKDTELESKADRRARKAARRMKREQTKMRKEKKKSSLKASQDSDTAISKECKDTKDKRKAKKAAAMKTHE</sequence>
<reference evidence="2 3" key="1">
    <citation type="submission" date="2017-11" db="EMBL/GenBank/DDBJ databases">
        <authorList>
            <person name="Kracher B."/>
        </authorList>
    </citation>
    <scope>NUCLEOTIDE SEQUENCE [LARGE SCALE GENOMIC DNA]</scope>
    <source>
        <strain evidence="2 3">RACE1</strain>
    </source>
</reference>
<organism evidence="2 3">
    <name type="scientific">Blumeria hordei</name>
    <name type="common">Barley powdery mildew</name>
    <name type="synonym">Blumeria graminis f. sp. hordei</name>
    <dbReference type="NCBI Taxonomy" id="2867405"/>
    <lineage>
        <taxon>Eukaryota</taxon>
        <taxon>Fungi</taxon>
        <taxon>Dikarya</taxon>
        <taxon>Ascomycota</taxon>
        <taxon>Pezizomycotina</taxon>
        <taxon>Leotiomycetes</taxon>
        <taxon>Erysiphales</taxon>
        <taxon>Erysiphaceae</taxon>
        <taxon>Blumeria</taxon>
    </lineage>
</organism>
<gene>
    <name evidence="2" type="ORF">BLGHR1_12784</name>
</gene>
<accession>A0A383UQ53</accession>
<dbReference type="PANTHER" id="PTHR23149:SF33">
    <property type="entry name" value="PROTEIN TMA23"/>
    <property type="match status" value="1"/>
</dbReference>
<dbReference type="EMBL" id="UNSH01000041">
    <property type="protein sequence ID" value="SZF02007.1"/>
    <property type="molecule type" value="Genomic_DNA"/>
</dbReference>
<evidence type="ECO:0000313" key="2">
    <source>
        <dbReference type="EMBL" id="SZF02007.1"/>
    </source>
</evidence>
<name>A0A383UQ53_BLUHO</name>
<dbReference type="Proteomes" id="UP000275772">
    <property type="component" value="Unassembled WGS sequence"/>
</dbReference>
<proteinExistence type="predicted"/>
<feature type="compositionally biased region" description="Basic and acidic residues" evidence="1">
    <location>
        <begin position="130"/>
        <end position="139"/>
    </location>
</feature>
<feature type="compositionally biased region" description="Polar residues" evidence="1">
    <location>
        <begin position="165"/>
        <end position="174"/>
    </location>
</feature>
<dbReference type="AlphaFoldDB" id="A0A383UQ53"/>
<protein>
    <submittedName>
        <fullName evidence="2">Uncharacterized protein</fullName>
    </submittedName>
</protein>
<dbReference type="VEuPathDB" id="FungiDB:BLGHR1_12784"/>
<dbReference type="PANTHER" id="PTHR23149">
    <property type="entry name" value="G PATCH DOMAIN CONTAINING PROTEIN"/>
    <property type="match status" value="1"/>
</dbReference>
<feature type="compositionally biased region" description="Basic residues" evidence="1">
    <location>
        <begin position="140"/>
        <end position="150"/>
    </location>
</feature>
<evidence type="ECO:0000313" key="3">
    <source>
        <dbReference type="Proteomes" id="UP000275772"/>
    </source>
</evidence>
<evidence type="ECO:0000256" key="1">
    <source>
        <dbReference type="SAM" id="MobiDB-lite"/>
    </source>
</evidence>
<feature type="compositionally biased region" description="Basic and acidic residues" evidence="1">
    <location>
        <begin position="175"/>
        <end position="184"/>
    </location>
</feature>
<feature type="region of interest" description="Disordered" evidence="1">
    <location>
        <begin position="120"/>
        <end position="198"/>
    </location>
</feature>